<dbReference type="EMBL" id="VCLB01000011">
    <property type="protein sequence ID" value="TNB46199.1"/>
    <property type="molecule type" value="Genomic_DNA"/>
</dbReference>
<dbReference type="GO" id="GO:0030246">
    <property type="term" value="F:carbohydrate binding"/>
    <property type="evidence" value="ECO:0007669"/>
    <property type="project" value="TreeGrafter"/>
</dbReference>
<proteinExistence type="predicted"/>
<dbReference type="OrthoDB" id="9803763at2"/>
<gene>
    <name evidence="2" type="ORF">FF124_18765</name>
</gene>
<dbReference type="Proteomes" id="UP000307874">
    <property type="component" value="Unassembled WGS sequence"/>
</dbReference>
<evidence type="ECO:0000313" key="3">
    <source>
        <dbReference type="Proteomes" id="UP000307874"/>
    </source>
</evidence>
<dbReference type="Pfam" id="PF03480">
    <property type="entry name" value="DctP"/>
    <property type="match status" value="1"/>
</dbReference>
<dbReference type="PANTHER" id="PTHR33376:SF2">
    <property type="entry name" value="DICARBOXYLATE-BINDING PERIPLASMIC PROTEIN"/>
    <property type="match status" value="1"/>
</dbReference>
<dbReference type="AlphaFoldDB" id="A0A5C4JNM3"/>
<keyword evidence="3" id="KW-1185">Reference proteome</keyword>
<protein>
    <submittedName>
        <fullName evidence="2">TRAP transporter substrate-binding protein</fullName>
    </submittedName>
</protein>
<keyword evidence="1" id="KW-0732">Signal</keyword>
<dbReference type="CDD" id="cd13603">
    <property type="entry name" value="PBP2_TRAP_Siap_TeaA_like"/>
    <property type="match status" value="1"/>
</dbReference>
<dbReference type="GO" id="GO:0055085">
    <property type="term" value="P:transmembrane transport"/>
    <property type="evidence" value="ECO:0007669"/>
    <property type="project" value="InterPro"/>
</dbReference>
<sequence>MREETRMKRLTAGLLTSLTLCLWLGAGMAAHSRELKFSTPTPEPHIMTKSAHHLADAFAQAGMGDTIAVFPVNKLGDVPTVLSLLQSGAVELAVVPVGDLANRDPSFLAWFLPYQFDTLAEAGAAADSGPAREMLARLDSQGIKGLGYVFPGQRHLLSKQPITSAEEISGLKVRAFPNDIFNSWWRELGAAPTALPLPEIMPSLVTGVIDAVDVDIDIVSGLQMQKQAPYLILTNHMAFPAAILASARWWNSLTPEEQSGFEEMVAETQDWAIMTQTEGEAALLDQLAADGAQIGTIDDPALPAAGETVRNAFLDRDPLIRRFYEANQN</sequence>
<evidence type="ECO:0000256" key="1">
    <source>
        <dbReference type="ARBA" id="ARBA00022729"/>
    </source>
</evidence>
<dbReference type="InterPro" id="IPR018389">
    <property type="entry name" value="DctP_fam"/>
</dbReference>
<reference evidence="2 3" key="1">
    <citation type="submission" date="2019-06" db="EMBL/GenBank/DDBJ databases">
        <title>Martelella lutilitoris sp. nov., isolated from a tidal mudflat.</title>
        <authorList>
            <person name="Kim Y.-J."/>
        </authorList>
    </citation>
    <scope>NUCLEOTIDE SEQUENCE [LARGE SCALE GENOMIC DNA]</scope>
    <source>
        <strain evidence="2 3">GH2-6</strain>
    </source>
</reference>
<comment type="caution">
    <text evidence="2">The sequence shown here is derived from an EMBL/GenBank/DDBJ whole genome shotgun (WGS) entry which is preliminary data.</text>
</comment>
<accession>A0A5C4JNM3</accession>
<dbReference type="NCBIfam" id="NF037995">
    <property type="entry name" value="TRAP_S1"/>
    <property type="match status" value="1"/>
</dbReference>
<dbReference type="PANTHER" id="PTHR33376">
    <property type="match status" value="1"/>
</dbReference>
<evidence type="ECO:0000313" key="2">
    <source>
        <dbReference type="EMBL" id="TNB46199.1"/>
    </source>
</evidence>
<name>A0A5C4JNM3_9HYPH</name>
<dbReference type="Gene3D" id="3.40.190.170">
    <property type="entry name" value="Bacterial extracellular solute-binding protein, family 7"/>
    <property type="match status" value="1"/>
</dbReference>
<dbReference type="InterPro" id="IPR038404">
    <property type="entry name" value="TRAP_DctP_sf"/>
</dbReference>
<organism evidence="2 3">
    <name type="scientific">Martelella lutilitoris</name>
    <dbReference type="NCBI Taxonomy" id="2583532"/>
    <lineage>
        <taxon>Bacteria</taxon>
        <taxon>Pseudomonadati</taxon>
        <taxon>Pseudomonadota</taxon>
        <taxon>Alphaproteobacteria</taxon>
        <taxon>Hyphomicrobiales</taxon>
        <taxon>Aurantimonadaceae</taxon>
        <taxon>Martelella</taxon>
    </lineage>
</organism>